<feature type="domain" description="Guanylate-binding protein N-terminal" evidence="9">
    <location>
        <begin position="2"/>
        <end position="180"/>
    </location>
</feature>
<dbReference type="Pfam" id="PF20255">
    <property type="entry name" value="DUF6606"/>
    <property type="match status" value="1"/>
</dbReference>
<feature type="domain" description="DUF3638" evidence="10">
    <location>
        <begin position="2529"/>
        <end position="2750"/>
    </location>
</feature>
<feature type="domain" description="DUF3645" evidence="11">
    <location>
        <begin position="2872"/>
        <end position="2906"/>
    </location>
</feature>
<keyword evidence="5" id="KW-0378">Hydrolase</keyword>
<reference evidence="13 14" key="1">
    <citation type="journal article" date="2015" name="Genome Biol. Evol.">
        <title>Comparative Genomics of a Bacterivorous Green Alga Reveals Evolutionary Causalities and Consequences of Phago-Mixotrophic Mode of Nutrition.</title>
        <authorList>
            <person name="Burns J.A."/>
            <person name="Paasch A."/>
            <person name="Narechania A."/>
            <person name="Kim E."/>
        </authorList>
    </citation>
    <scope>NUCLEOTIDE SEQUENCE [LARGE SCALE GENOMIC DNA]</scope>
    <source>
        <strain evidence="13 14">PLY_AMNH</strain>
    </source>
</reference>
<dbReference type="Pfam" id="PF12340">
    <property type="entry name" value="DUF3638"/>
    <property type="match status" value="1"/>
</dbReference>
<feature type="domain" description="DUF6606" evidence="12">
    <location>
        <begin position="355"/>
        <end position="627"/>
    </location>
</feature>
<comment type="catalytic activity">
    <reaction evidence="1">
        <text>Thiol-dependent hydrolysis of ester, thioester, amide, peptide and isopeptide bonds formed by the C-terminal Gly of ubiquitin (a 76-residue protein attached to proteins as an intracellular targeting signal).</text>
        <dbReference type="EC" id="3.4.19.12"/>
    </reaction>
</comment>
<dbReference type="Pfam" id="PF02263">
    <property type="entry name" value="GBP"/>
    <property type="match status" value="1"/>
</dbReference>
<evidence type="ECO:0000256" key="5">
    <source>
        <dbReference type="ARBA" id="ARBA00022801"/>
    </source>
</evidence>
<dbReference type="PANTHER" id="PTHR13367:SF33">
    <property type="entry name" value="P-LOOP CONTAINING NUCLEOSIDE TRIPHOSPHATE HYDROLASE PROTEIN"/>
    <property type="match status" value="1"/>
</dbReference>
<dbReference type="EC" id="3.4.19.12" evidence="2"/>
<dbReference type="SUPFAM" id="SSF48340">
    <property type="entry name" value="Interferon-induced guanylate-binding protein 1 (GBP1), C-terminal domain"/>
    <property type="match status" value="1"/>
</dbReference>
<dbReference type="InterPro" id="IPR015894">
    <property type="entry name" value="Guanylate-bd_N"/>
</dbReference>
<keyword evidence="14" id="KW-1185">Reference proteome</keyword>
<dbReference type="SUPFAM" id="SSF52540">
    <property type="entry name" value="P-loop containing nucleoside triphosphate hydrolases"/>
    <property type="match status" value="1"/>
</dbReference>
<dbReference type="Gene3D" id="3.40.50.300">
    <property type="entry name" value="P-loop containing nucleotide triphosphate hydrolases"/>
    <property type="match status" value="1"/>
</dbReference>
<evidence type="ECO:0000256" key="7">
    <source>
        <dbReference type="SAM" id="Coils"/>
    </source>
</evidence>
<comment type="caution">
    <text evidence="13">The sequence shown here is derived from an EMBL/GenBank/DDBJ whole genome shotgun (WGS) entry which is preliminary data.</text>
</comment>
<dbReference type="InterPro" id="IPR027417">
    <property type="entry name" value="P-loop_NTPase"/>
</dbReference>
<feature type="region of interest" description="Disordered" evidence="8">
    <location>
        <begin position="1449"/>
        <end position="1473"/>
    </location>
</feature>
<dbReference type="GO" id="GO:0004843">
    <property type="term" value="F:cysteine-type deubiquitinase activity"/>
    <property type="evidence" value="ECO:0007669"/>
    <property type="project" value="UniProtKB-EC"/>
</dbReference>
<dbReference type="GO" id="GO:0003924">
    <property type="term" value="F:GTPase activity"/>
    <property type="evidence" value="ECO:0007669"/>
    <property type="project" value="InterPro"/>
</dbReference>
<dbReference type="InterPro" id="IPR022105">
    <property type="entry name" value="DUF3645"/>
</dbReference>
<dbReference type="Proteomes" id="UP001190700">
    <property type="component" value="Unassembled WGS sequence"/>
</dbReference>
<gene>
    <name evidence="13" type="ORF">CYMTET_18854</name>
</gene>
<evidence type="ECO:0000256" key="8">
    <source>
        <dbReference type="SAM" id="MobiDB-lite"/>
    </source>
</evidence>
<keyword evidence="4" id="KW-0833">Ubl conjugation pathway</keyword>
<evidence type="ECO:0000256" key="2">
    <source>
        <dbReference type="ARBA" id="ARBA00012759"/>
    </source>
</evidence>
<evidence type="ECO:0000313" key="14">
    <source>
        <dbReference type="Proteomes" id="UP001190700"/>
    </source>
</evidence>
<evidence type="ECO:0000259" key="12">
    <source>
        <dbReference type="Pfam" id="PF20255"/>
    </source>
</evidence>
<keyword evidence="7" id="KW-0175">Coiled coil</keyword>
<dbReference type="InterPro" id="IPR046541">
    <property type="entry name" value="DUF6606"/>
</dbReference>
<evidence type="ECO:0000259" key="9">
    <source>
        <dbReference type="Pfam" id="PF02263"/>
    </source>
</evidence>
<dbReference type="InterPro" id="IPR036543">
    <property type="entry name" value="Guanylate-bd_C_sf"/>
</dbReference>
<organism evidence="13 14">
    <name type="scientific">Cymbomonas tetramitiformis</name>
    <dbReference type="NCBI Taxonomy" id="36881"/>
    <lineage>
        <taxon>Eukaryota</taxon>
        <taxon>Viridiplantae</taxon>
        <taxon>Chlorophyta</taxon>
        <taxon>Pyramimonadophyceae</taxon>
        <taxon>Pyramimonadales</taxon>
        <taxon>Pyramimonadaceae</taxon>
        <taxon>Cymbomonas</taxon>
    </lineage>
</organism>
<keyword evidence="3" id="KW-0645">Protease</keyword>
<dbReference type="GO" id="GO:0005525">
    <property type="term" value="F:GTP binding"/>
    <property type="evidence" value="ECO:0007669"/>
    <property type="project" value="InterPro"/>
</dbReference>
<evidence type="ECO:0000256" key="1">
    <source>
        <dbReference type="ARBA" id="ARBA00000707"/>
    </source>
</evidence>
<dbReference type="InterPro" id="IPR051346">
    <property type="entry name" value="OTU_Deubiquitinase"/>
</dbReference>
<evidence type="ECO:0000259" key="10">
    <source>
        <dbReference type="Pfam" id="PF12340"/>
    </source>
</evidence>
<name>A0AAE0G790_9CHLO</name>
<evidence type="ECO:0000259" key="11">
    <source>
        <dbReference type="Pfam" id="PF12359"/>
    </source>
</evidence>
<evidence type="ECO:0000256" key="6">
    <source>
        <dbReference type="ARBA" id="ARBA00022807"/>
    </source>
</evidence>
<evidence type="ECO:0000256" key="4">
    <source>
        <dbReference type="ARBA" id="ARBA00022786"/>
    </source>
</evidence>
<keyword evidence="6" id="KW-0788">Thiol protease</keyword>
<feature type="coiled-coil region" evidence="7">
    <location>
        <begin position="942"/>
        <end position="980"/>
    </location>
</feature>
<accession>A0AAE0G790</accession>
<dbReference type="EMBL" id="LGRX02008750">
    <property type="protein sequence ID" value="KAK3272872.1"/>
    <property type="molecule type" value="Genomic_DNA"/>
</dbReference>
<dbReference type="PANTHER" id="PTHR13367">
    <property type="entry name" value="UBIQUITIN THIOESTERASE"/>
    <property type="match status" value="1"/>
</dbReference>
<evidence type="ECO:0000313" key="13">
    <source>
        <dbReference type="EMBL" id="KAK3272872.1"/>
    </source>
</evidence>
<dbReference type="GO" id="GO:0006508">
    <property type="term" value="P:proteolysis"/>
    <property type="evidence" value="ECO:0007669"/>
    <property type="project" value="UniProtKB-KW"/>
</dbReference>
<dbReference type="InterPro" id="IPR022099">
    <property type="entry name" value="DUF3638"/>
</dbReference>
<sequence length="3648" mass="405274">MVGISGVARSGKSTLMNTLFPEDTPTGGCFRTTDNSLPCTSGIWMSTTPVKIGEHQVMLIDSEGLDRGDTTSQPEMLCLLSMMCSVLVFNEVRDINTATLARLEALTAVRSLVSNTTEEHWPALCFVVRDHRLKLPVSEQSYLEQHVLELTGDRHDAVRKAIRSCFQARRLVTLPTPSDDDLNGIPRLPEGKFKGKVQELHGTLQALLDLKHPDACAMDGSMLVDFIMSLVKGINTAAVTDIPSLTQAMHDKRCRLAYLAAFDKYEEAMQAVLTDQLEFVSEQVLDSKHELQSQLAHDHYNNAVCNLLAKSQNLYRKDLRRSIQHSLMRLRESKCGAVAQVAEVRQWPVSLGLVYNTLFLPMSLPSGGDGHQAEEDAVIAFMRVFFMEHEASGQPVSEMHRCGQRFCDLHYGELNADNIHRSLRSVSPGEHWAMYLQAQNAVVLLKRGKRGSDGAVLCSWEVQAAAGSVMGNSSSPRQQLPCVIMAVEWTKVVRRSFAELLKDLATEEQDKAMPKSRKGGQACEETRDVSHPMMATEWLLAALGGSPFASSPDSREQHFTAISKKMRDEVRYSEQRHPEAPWRRAATWLALKGVLHLVCVNTCSADVGERKDRKYKVLRMQVLSEALQQTVRLQGKGTLTDHDRIPRGAADLVDGDGAIEGNRLRSSAILEGARKLARAQEKLACRYGAEPLVRRSVDEAKDAAMRYLKAGWAKCAHATISTEMFLEDDDAERDCQQSLLAARATLQDMMECDINAPLSVSVCDPSACTRSVLGIATAAEARSHLDCLHRASDHHDLLDAIHDIEQAAAAVWRPMWQGSPEHDDSDEHARELLTLMTELMTAGRRAFVEDTLGESRTILASLALVLYVDWLACRRHPLLTEHKVEVQLGALETLFLATRAQKELLHALEEYVIHRNRHASQPSTVDPHITSASFGVRYASQSSSMQTLLEEIELKCQRAQEEKREEVRHLREKLQDLRARRRGQYCDCHNSRHRCDACCLDNQIGNCKTSVHEKLLPEGTADRHAVAYELQQPGVLSCQRDALLLFVKALCGEWHTRDVSKGAWVDEPRLCKWATSLKGAIQLGSKSVLSRCTHYYSKLIHVDTSTSFIVSHGYNTWLMHEGSILPFPRGWEFQQCKVRFREGSRYASMLDWVNGWQHSENDVIARKNEADERLSLGEYAAFGKLRAGCRLQLVRLVQALAQGSLSLEREEVTLLVMATLWQVGPRSRCPSDLKLVSDPRSARDRLRNAATQLGLSEWRRQASELLASAEHVREICRHASDALSACRSNWSNWHALLTVVLIARAATEHGPGEAEDAPFAVLREAREVAQQWIAVLLELTGDVTDEDRLQELQRTIADVAAIGALTFGAGAPLLLSTVDDCAAWLYFTATLHNNLPPKALQEPSFRRGIFHLVALVGQLVAPAVHLLHAAGANRFLPAFWSAARSRCNVDDGSGAATRGDREQAPAHSMESATSDAATRDAVCVWTRYTPPADRWYRAVYIGGPSSQGSAAQTAAVLQLDVVRGVFLVDGLPTQRLPEDITQHPLFRRFFGDAILVVQPDLNGKLRTARPIAGADFVFKRGSPFPVIVEQRGAVTSQLVPHTSFVAESPCGEDFPHAFIHSHSHWLIKERQPLNGDAADARVYFRPVRYNHPDFSAGLDAASYVLELCNGAGTLRSTVSGHRIVDIRSRTFIKLYRSALHRVTPRAHMHVTRGGDSGVLSVQLPRLQNIRFMLRDGARLESAEYAGMRIALEQNFGALLGLRHGLVLERADTEHPVRVVLVPHGKVSRAGAEVRIDIEELRHPPLFRYDIREDLQDLRAQTERIASIYLARLHQMTSGLLPDPLTGRTGAAQAMAILRSGHCCGNVLTSIDGCDAALALEAKTLVEMGCESPVRRYYPEHLRVMEDNNLPAAPLEALSMHNGYAFLARLRLQEMRAALACVGREAVADSWNGSIPDECLGPLSERAYLRRRQAYPQDVLLTPEEEAACFSLHDAQDARLASHAYAPPLPAGSCKLDEVMLRGVACNVQNGAGMPHGVLARARGPCLLTGILCGNVEELRGRHDRLEAGAVSGGAIRWATALWQGSAAREECSRRRRPFCDMWIILYQIARNRILTEDEQQAFGFLLTWLAQEDAAVEPHIHNLITVQRARSAFQDLHPPPHRHYVMPHEREYIATYVSSAIKESLEGFSEAEPERDTQMHNSWRLRRQEHFRAVESSRASLSQIIRRAWDSGGAADPGDLRLNKVQDAPGLASSIASLFTRWRHAQELHAFAMRVTTTLRGIAGEEPAPDGAAEAPPSSGVCLHDFQGAAAPEQPAFQLQTRVAPLACHFDSEILDEAMRIVVEGRIDGPGLSLTAPPGSPPVSTVEQVPPLPIPPLPKDDQYDQYSEIAEKLLGLLQCSWAVAHEHTGRQGAGLSAGLGAAVTPGKLRRRLESVAALRRWLWSGICDAHSSGRGLEAVGLWDSVTPYTVLLSVGQAPASAPGASRHVCVAFALAVRDEQRLRRCLFLASGGPGRAHQLRRELASNGCEGWGALEFPEFLLFEVDNDVCIRRAQAEVARNLLRCDAENQVLQLNMGEGKTAVIMPIVLAAAARGEQVVRATVMSSLRTTNAADWQRSLGGLLARRVYPMWCRRDLPISAAAAKQLMELCDLVMRGRHVFVTVPESRLSLENKALELALPESLRRDLGASSAIHEVLRTLRYRGRDFLDESDALLSPKYQLVYTVGDARDFDGGQLRWAAAAATLQSLQQKYGPGAIEITSIDPQSSHVHVGVRLLECDKETERALYRELCARVAEDVFSKDSPAHALIRPNLLPEEKRVWRECVLGGERAEQPWAELQETLRPLALIFSGLLYQEVLATALRKRWRVDFGSHPTRTTYRMAVPFTAKDVAAERTEFGHPDITLLLTQVHYYRQGLSEEQLREVFHVLEHRTSESQAKATYRQWAAAAPRALMEGVMSFEGVNMNDDAVFRTQLYPAFRKHLQVIDFWLYKTVYPREAKQFPATVTSTAWDLCPAPREDARPGAGVQPVTTGFSGTDDMQLVLPLTIRQRNLPELMKTSGEQLQSLAQRESDGYVSLEGADAAEAILGLITGAGELAQQGSKINVVLDPGALILQMSNQGFAQSWLELRPDMEAAVFYDEHNVQRVLTRAQGRATSLAVSPYTDNLSRCLIYLDDIHTRGSDFRLPADTRAVVTLGKGMPKDKLMQACMRMRLLGQGQSVVFCASCEVDRVLADKFRMDSEAGSQARSRLQHVPSILSWALSNTVTRICDLMPYFAAQGCNHLRKLAAYEDCFPVGEWAKALEALAQRCTQKEVLCLQDMYGHTRRLELLPTIVRHHLRHAPARCEAMSERIQQHVCELAPRVERYRSLLDEEQERELEQELEEEREVQRPMGATPCTPKVSESLLAFLADGCLRKLEPFAKVLERTSFEVEVNGEFSSPCVYFTQDFMKTISVTAAKLDGHLKVPSWVMLSRDNQSFIVVSNHEAEACSRYLVSPQDNRECILGSERCLDGVGAAKQPRLVAFTPLVRLQQASIPSLEPEIPIEFPVALHVLGGSVHTDERVKALLLEYLGIHPRPSQDFAEWDTMFQQGAIERDGFISRGRSSNCPFKKSPVRFWIRFLNDARHLQEELPASAIGRILGAATLGGMP</sequence>
<proteinExistence type="predicted"/>
<dbReference type="Pfam" id="PF12359">
    <property type="entry name" value="DUF3645"/>
    <property type="match status" value="1"/>
</dbReference>
<evidence type="ECO:0000256" key="3">
    <source>
        <dbReference type="ARBA" id="ARBA00022670"/>
    </source>
</evidence>
<protein>
    <recommendedName>
        <fullName evidence="2">ubiquitinyl hydrolase 1</fullName>
        <ecNumber evidence="2">3.4.19.12</ecNumber>
    </recommendedName>
</protein>